<name>A0ABX2EV02_9PSEU</name>
<accession>A0ABX2EV02</accession>
<comment type="caution">
    <text evidence="1">The sequence shown here is derived from an EMBL/GenBank/DDBJ whole genome shotgun (WGS) entry which is preliminary data.</text>
</comment>
<reference evidence="1 2" key="1">
    <citation type="submission" date="2020-01" db="EMBL/GenBank/DDBJ databases">
        <title>Kibdelosporangium persica a novel Actinomycetes from a hot desert in Iran.</title>
        <authorList>
            <person name="Safaei N."/>
            <person name="Zaburannyi N."/>
            <person name="Mueller R."/>
            <person name="Wink J."/>
        </authorList>
    </citation>
    <scope>NUCLEOTIDE SEQUENCE [LARGE SCALE GENOMIC DNA]</scope>
    <source>
        <strain evidence="1 2">4NS15</strain>
    </source>
</reference>
<protein>
    <submittedName>
        <fullName evidence="1">Uncharacterized protein</fullName>
    </submittedName>
</protein>
<dbReference type="RefSeq" id="WP_173123101.1">
    <property type="nucleotide sequence ID" value="NZ_CBCSGW010000042.1"/>
</dbReference>
<dbReference type="EMBL" id="JAAATY010000001">
    <property type="protein sequence ID" value="NRN62861.1"/>
    <property type="molecule type" value="Genomic_DNA"/>
</dbReference>
<organism evidence="1 2">
    <name type="scientific">Kibdelosporangium persicum</name>
    <dbReference type="NCBI Taxonomy" id="2698649"/>
    <lineage>
        <taxon>Bacteria</taxon>
        <taxon>Bacillati</taxon>
        <taxon>Actinomycetota</taxon>
        <taxon>Actinomycetes</taxon>
        <taxon>Pseudonocardiales</taxon>
        <taxon>Pseudonocardiaceae</taxon>
        <taxon>Kibdelosporangium</taxon>
    </lineage>
</organism>
<sequence>MNIVTELTNLSLHRPAPDATDAEVATWYERKATVHDAMAADADGVVAAKERAYAAAARAHARSLSQAAA</sequence>
<gene>
    <name evidence="1" type="ORF">GC106_620</name>
</gene>
<evidence type="ECO:0000313" key="2">
    <source>
        <dbReference type="Proteomes" id="UP000763557"/>
    </source>
</evidence>
<evidence type="ECO:0000313" key="1">
    <source>
        <dbReference type="EMBL" id="NRN62861.1"/>
    </source>
</evidence>
<keyword evidence="2" id="KW-1185">Reference proteome</keyword>
<proteinExistence type="predicted"/>
<dbReference type="Proteomes" id="UP000763557">
    <property type="component" value="Unassembled WGS sequence"/>
</dbReference>